<keyword evidence="3 5" id="KW-0720">Serine protease</keyword>
<dbReference type="InterPro" id="IPR034058">
    <property type="entry name" value="TagA/B/C/D_pept_dom"/>
</dbReference>
<reference evidence="8 9" key="1">
    <citation type="journal article" date="2018" name="BMC Genomics">
        <title>The genome of Naegleria lovaniensis, the basis for a comparative approach to unravel pathogenicity factors of the human pathogenic amoeba N. fowleri.</title>
        <authorList>
            <person name="Liechti N."/>
            <person name="Schurch N."/>
            <person name="Bruggmann R."/>
            <person name="Wittwer M."/>
        </authorList>
    </citation>
    <scope>NUCLEOTIDE SEQUENCE [LARGE SCALE GENOMIC DNA]</scope>
    <source>
        <strain evidence="8 9">ATCC 30569</strain>
    </source>
</reference>
<dbReference type="PROSITE" id="PS00138">
    <property type="entry name" value="SUBTILASE_SER"/>
    <property type="match status" value="1"/>
</dbReference>
<evidence type="ECO:0000256" key="4">
    <source>
        <dbReference type="PIRSR" id="PIRSR615500-1"/>
    </source>
</evidence>
<dbReference type="InterPro" id="IPR051048">
    <property type="entry name" value="Peptidase_S8/S53_subtilisin"/>
</dbReference>
<evidence type="ECO:0000313" key="9">
    <source>
        <dbReference type="Proteomes" id="UP000816034"/>
    </source>
</evidence>
<dbReference type="InterPro" id="IPR023828">
    <property type="entry name" value="Peptidase_S8_Ser-AS"/>
</dbReference>
<dbReference type="InterPro" id="IPR015500">
    <property type="entry name" value="Peptidase_S8_subtilisin-rel"/>
</dbReference>
<dbReference type="AlphaFoldDB" id="A0AA88KPF5"/>
<dbReference type="PANTHER" id="PTHR43399">
    <property type="entry name" value="SUBTILISIN-RELATED"/>
    <property type="match status" value="1"/>
</dbReference>
<dbReference type="InterPro" id="IPR000209">
    <property type="entry name" value="Peptidase_S8/S53_dom"/>
</dbReference>
<evidence type="ECO:0000313" key="8">
    <source>
        <dbReference type="EMBL" id="KAG2389049.1"/>
    </source>
</evidence>
<dbReference type="Proteomes" id="UP000816034">
    <property type="component" value="Unassembled WGS sequence"/>
</dbReference>
<feature type="active site" description="Charge relay system" evidence="4 5">
    <location>
        <position position="741"/>
    </location>
</feature>
<dbReference type="GO" id="GO:0006508">
    <property type="term" value="P:proteolysis"/>
    <property type="evidence" value="ECO:0007669"/>
    <property type="project" value="UniProtKB-KW"/>
</dbReference>
<dbReference type="Gene3D" id="2.60.120.380">
    <property type="match status" value="1"/>
</dbReference>
<keyword evidence="1 5" id="KW-0645">Protease</keyword>
<dbReference type="Pfam" id="PF00082">
    <property type="entry name" value="Peptidase_S8"/>
    <property type="match status" value="1"/>
</dbReference>
<sequence length="1058" mass="117696">MPRKGFCHHLARPTAEMTRLLQVMMPLFLASALIFIIATMISTTPTLAQAVLKGEQNLLNLLNSESSSRRDFSAHHRRRISLEDLNLLNNKRSLMREDGSSVLNFFEQNPFISETNAWIHEFQSSSPNKRSTTTTASDNDIHVLVTFKTNQDSRQYEKILSTPMGENTFTSRVNVQQLKRLIEDENVKVVEHFDPMFKFVESQFTPENTWAKNIQRFFVDPNAKFRHADTNFKLSAEPFIRRPSENWQFSYTDRNGEEFVVLRILTEERSALNGYLQNLKEFSRGSIQFLNNVGNRFMMSVKKSDALAVTYEISKRSEVFWVELAPKNELHNYWARGITQSGLPESQPVTYRGLTGKNQIVTVGDSGLDGNSCFFHDSDHEVPYVNTTSSLSVSSHRKIASYWGLMDTISEDNAHGTHVAGTIVSQSTTDALSQHNGIAPDAKVAFTDIGCSDPKGCSCHGVEKGCYCDGRYDKKCPASDRAVYPPNSLSEDYFPFAYKLGSRIHTNSWGGGAGILGYSIDTADIDKYVWEHKDMLILFSAGNSGDAMGYSSISTQAEAKNILSVGASMNPLATFQYVTDKLLDMNAYAQNYAKQLLSILDCPAENQNSSSTCSGFNSDFLETCQFLRNFKTEADCCNTTGKYCSNSGCGCAFYGLGSLCCRKCRSDRMKTSYSNTVYNKENIAYFSSRGPTSDGRIKPDIVAPGYFIVSARSHNTLSTPMTCSESSQDVSQAVLQMGGTSMSCPLTAANAALVRQYYTEGWYYDGKNNTSKGFKPSAALMKATIINSGVPLLGYLDLSGFLLPINDASSNPEFRLQAKYIEGFGRIQLDRVLMFDNSTRKLLIGRKENIKTSSSVKDEFGDPVISSEEESHTYCIAPKVSGTMNDVKITLTWTDYPSNPARGRHLVNNIDLGCKIDRDVYFGNSNTSNTFDRDNVNNVEQLVFNNVQSRIVVNIAASYIYKAQSYALVVSGENIKFDECGESDYFEYSARGKSSSNGLATGIKIFGFDLALVMLAVVLLLVIIAAASVTTCVFAVIWVRKKNSQTSFARLEDENNRL</sequence>
<comment type="similarity">
    <text evidence="5">Belongs to the peptidase S8 family.</text>
</comment>
<dbReference type="InterPro" id="IPR022398">
    <property type="entry name" value="Peptidase_S8_His-AS"/>
</dbReference>
<keyword evidence="9" id="KW-1185">Reference proteome</keyword>
<keyword evidence="6" id="KW-0472">Membrane</keyword>
<protein>
    <recommendedName>
        <fullName evidence="7">Peptidase S8/S53 domain-containing protein</fullName>
    </recommendedName>
</protein>
<dbReference type="SUPFAM" id="SSF52743">
    <property type="entry name" value="Subtilisin-like"/>
    <property type="match status" value="1"/>
</dbReference>
<keyword evidence="2 5" id="KW-0378">Hydrolase</keyword>
<accession>A0AA88KPF5</accession>
<dbReference type="RefSeq" id="XP_044553041.1">
    <property type="nucleotide sequence ID" value="XM_044690438.1"/>
</dbReference>
<evidence type="ECO:0000256" key="6">
    <source>
        <dbReference type="SAM" id="Phobius"/>
    </source>
</evidence>
<dbReference type="CDD" id="cd04842">
    <property type="entry name" value="Peptidases_S8_Kp43_protease"/>
    <property type="match status" value="1"/>
</dbReference>
<proteinExistence type="inferred from homology"/>
<organism evidence="8 9">
    <name type="scientific">Naegleria lovaniensis</name>
    <name type="common">Amoeba</name>
    <dbReference type="NCBI Taxonomy" id="51637"/>
    <lineage>
        <taxon>Eukaryota</taxon>
        <taxon>Discoba</taxon>
        <taxon>Heterolobosea</taxon>
        <taxon>Tetramitia</taxon>
        <taxon>Eutetramitia</taxon>
        <taxon>Vahlkampfiidae</taxon>
        <taxon>Naegleria</taxon>
    </lineage>
</organism>
<evidence type="ECO:0000256" key="3">
    <source>
        <dbReference type="ARBA" id="ARBA00022825"/>
    </source>
</evidence>
<dbReference type="InterPro" id="IPR008979">
    <property type="entry name" value="Galactose-bd-like_sf"/>
</dbReference>
<feature type="transmembrane region" description="Helical" evidence="6">
    <location>
        <begin position="1010"/>
        <end position="1039"/>
    </location>
</feature>
<evidence type="ECO:0000256" key="2">
    <source>
        <dbReference type="ARBA" id="ARBA00022801"/>
    </source>
</evidence>
<keyword evidence="6" id="KW-0812">Transmembrane</keyword>
<keyword evidence="6" id="KW-1133">Transmembrane helix</keyword>
<gene>
    <name evidence="8" type="ORF">C9374_014449</name>
</gene>
<evidence type="ECO:0000256" key="5">
    <source>
        <dbReference type="PROSITE-ProRule" id="PRU01240"/>
    </source>
</evidence>
<dbReference type="SUPFAM" id="SSF49785">
    <property type="entry name" value="Galactose-binding domain-like"/>
    <property type="match status" value="1"/>
</dbReference>
<name>A0AA88KPF5_NAELO</name>
<dbReference type="GeneID" id="68106902"/>
<dbReference type="GO" id="GO:0004252">
    <property type="term" value="F:serine-type endopeptidase activity"/>
    <property type="evidence" value="ECO:0007669"/>
    <property type="project" value="UniProtKB-UniRule"/>
</dbReference>
<feature type="active site" description="Charge relay system" evidence="4 5">
    <location>
        <position position="415"/>
    </location>
</feature>
<comment type="caution">
    <text evidence="8">The sequence shown here is derived from an EMBL/GenBank/DDBJ whole genome shotgun (WGS) entry which is preliminary data.</text>
</comment>
<dbReference type="EMBL" id="PYSW02000008">
    <property type="protein sequence ID" value="KAG2389049.1"/>
    <property type="molecule type" value="Genomic_DNA"/>
</dbReference>
<dbReference type="Gene3D" id="3.40.50.200">
    <property type="entry name" value="Peptidase S8/S53 domain"/>
    <property type="match status" value="2"/>
</dbReference>
<feature type="active site" description="Charge relay system" evidence="4 5">
    <location>
        <position position="365"/>
    </location>
</feature>
<dbReference type="PROSITE" id="PS51892">
    <property type="entry name" value="SUBTILASE"/>
    <property type="match status" value="1"/>
</dbReference>
<dbReference type="PRINTS" id="PR00723">
    <property type="entry name" value="SUBTILISIN"/>
</dbReference>
<feature type="domain" description="Peptidase S8/S53" evidence="7">
    <location>
        <begin position="356"/>
        <end position="788"/>
    </location>
</feature>
<dbReference type="PANTHER" id="PTHR43399:SF5">
    <property type="entry name" value="PEPTIDASE S8 FAMILY WITH PROTEASE-ASSOCIATED DOMAIN"/>
    <property type="match status" value="1"/>
</dbReference>
<evidence type="ECO:0000256" key="1">
    <source>
        <dbReference type="ARBA" id="ARBA00022670"/>
    </source>
</evidence>
<dbReference type="PROSITE" id="PS00137">
    <property type="entry name" value="SUBTILASE_HIS"/>
    <property type="match status" value="1"/>
</dbReference>
<evidence type="ECO:0000259" key="7">
    <source>
        <dbReference type="Pfam" id="PF00082"/>
    </source>
</evidence>
<dbReference type="InterPro" id="IPR036852">
    <property type="entry name" value="Peptidase_S8/S53_dom_sf"/>
</dbReference>